<dbReference type="RefSeq" id="WP_230215136.1">
    <property type="nucleotide sequence ID" value="NZ_JAJKFT010000002.1"/>
</dbReference>
<feature type="region of interest" description="Disordered" evidence="1">
    <location>
        <begin position="191"/>
        <end position="212"/>
    </location>
</feature>
<proteinExistence type="predicted"/>
<dbReference type="InterPro" id="IPR050452">
    <property type="entry name" value="Metacaspase"/>
</dbReference>
<reference evidence="2" key="1">
    <citation type="submission" date="2021-11" db="EMBL/GenBank/DDBJ databases">
        <title>Genome sequence.</title>
        <authorList>
            <person name="Sun Q."/>
        </authorList>
    </citation>
    <scope>NUCLEOTIDE SEQUENCE</scope>
    <source>
        <strain evidence="2">JC732</strain>
    </source>
</reference>
<sequence length="694" mass="75192">MVGCSRYDKGHGSVHDLYGPPNDVRLFYDLLTQRFDFPTENIVRLTDDEKGELSRPTAENISAAFGRLASETNPGDQVFILLSGHGVQVPIPKTQQNALDPANPEEDGLDEVFLPVNFGDWTDEGLANSIKDDQIGGWLDQMRRHGGNVWIVFDHCHSGTMSRSVGIGEIDRGVDPFALGVPRQDLEAAAAKAAEASGGERQRSVASGPSLELPPAADAVGSVTAFYAAQAFETAPELPRPLDAPRTPEHYHGLLSYTLAQVLSQADGPLSYEDLSQAVLTQYRAARGSRGPTPLFDGRLKQHVLSAEQAADGSSLTLLQQGGKLHLNAGQLMGIRPGTILKLMPKSGEKPLGHVEVVSATASSAKVKPIEFDGQPAPRASDLPEVCRCEVALKPLEDMQLRVAVVSAGEAAEVREALDALAKENLALLRAVDSSQDADWALHLVKPEEAARLYGKQIDEPQVFLVQREQLPSEEADSPQPKTPPRVYAQYSLADDSRWTTYLIEDLQRIFTWQNVWRIVAQYESPLQDDLHLEVKLDGDDGEAEAVTALRPGQRIRLSLSNKGFDDLAITFLFLDGNFGISKWFTASVEAGGSVRPFFADITDETSGVEGIVVLADRLADKKLMPEYDVLVQGPLGTGVRARGAFDQPDTNFAKLLQTAAGGKGLRAAIVHSPGTPEIIGKSWVTLRVDEKAP</sequence>
<dbReference type="AlphaFoldDB" id="A0A9X1MJ08"/>
<dbReference type="GO" id="GO:0005737">
    <property type="term" value="C:cytoplasm"/>
    <property type="evidence" value="ECO:0007669"/>
    <property type="project" value="TreeGrafter"/>
</dbReference>
<dbReference type="GO" id="GO:0006508">
    <property type="term" value="P:proteolysis"/>
    <property type="evidence" value="ECO:0007669"/>
    <property type="project" value="TreeGrafter"/>
</dbReference>
<dbReference type="Gene3D" id="3.40.50.1460">
    <property type="match status" value="1"/>
</dbReference>
<dbReference type="EMBL" id="JAJKFT010000002">
    <property type="protein sequence ID" value="MCC9627197.1"/>
    <property type="molecule type" value="Genomic_DNA"/>
</dbReference>
<evidence type="ECO:0000313" key="3">
    <source>
        <dbReference type="Proteomes" id="UP001139103"/>
    </source>
</evidence>
<name>A0A9X1MJ08_9BACT</name>
<organism evidence="2 3">
    <name type="scientific">Blastopirellula sediminis</name>
    <dbReference type="NCBI Taxonomy" id="2894196"/>
    <lineage>
        <taxon>Bacteria</taxon>
        <taxon>Pseudomonadati</taxon>
        <taxon>Planctomycetota</taxon>
        <taxon>Planctomycetia</taxon>
        <taxon>Pirellulales</taxon>
        <taxon>Pirellulaceae</taxon>
        <taxon>Blastopirellula</taxon>
    </lineage>
</organism>
<dbReference type="PANTHER" id="PTHR48104">
    <property type="entry name" value="METACASPASE-4"/>
    <property type="match status" value="1"/>
</dbReference>
<accession>A0A9X1MJ08</accession>
<dbReference type="PANTHER" id="PTHR48104:SF30">
    <property type="entry name" value="METACASPASE-1"/>
    <property type="match status" value="1"/>
</dbReference>
<dbReference type="Proteomes" id="UP001139103">
    <property type="component" value="Unassembled WGS sequence"/>
</dbReference>
<evidence type="ECO:0000256" key="1">
    <source>
        <dbReference type="SAM" id="MobiDB-lite"/>
    </source>
</evidence>
<evidence type="ECO:0000313" key="2">
    <source>
        <dbReference type="EMBL" id="MCC9627197.1"/>
    </source>
</evidence>
<protein>
    <submittedName>
        <fullName evidence="2">Caspase family protein</fullName>
    </submittedName>
</protein>
<dbReference type="GO" id="GO:0004197">
    <property type="term" value="F:cysteine-type endopeptidase activity"/>
    <property type="evidence" value="ECO:0007669"/>
    <property type="project" value="TreeGrafter"/>
</dbReference>
<keyword evidence="3" id="KW-1185">Reference proteome</keyword>
<gene>
    <name evidence="2" type="ORF">LOC68_02140</name>
</gene>
<comment type="caution">
    <text evidence="2">The sequence shown here is derived from an EMBL/GenBank/DDBJ whole genome shotgun (WGS) entry which is preliminary data.</text>
</comment>